<feature type="transmembrane region" description="Helical" evidence="2">
    <location>
        <begin position="17"/>
        <end position="37"/>
    </location>
</feature>
<dbReference type="PANTHER" id="PTHR33098">
    <property type="entry name" value="COTTON FIBER (DUF761)"/>
    <property type="match status" value="1"/>
</dbReference>
<name>A0AAN9L978_CANGL</name>
<protein>
    <recommendedName>
        <fullName evidence="3">DUF4408 domain-containing protein</fullName>
    </recommendedName>
</protein>
<sequence length="203" mass="23093">MCEEAAGVSVYAVMSSWFTPSCLFILINLVIGTIAITSRFANNATKKQHQLERSSSLLDRVMSFNLRYYKHELTTPPSHCALDPVQSHDVDSNRLDRVSSLSLLDRVRSFNLGLCKGEKEVAPSSDLDDPTREEKLTRPPSLLERLKSVTLCRSESVNESEPESEAEEGVDAKADDFINRFRQQLKLQRLDSILRYRDMLKRN</sequence>
<gene>
    <name evidence="4" type="ORF">VNO77_23178</name>
</gene>
<keyword evidence="2" id="KW-0472">Membrane</keyword>
<dbReference type="Proteomes" id="UP001367508">
    <property type="component" value="Unassembled WGS sequence"/>
</dbReference>
<dbReference type="InterPro" id="IPR008480">
    <property type="entry name" value="DUF761_pln"/>
</dbReference>
<keyword evidence="2" id="KW-1133">Transmembrane helix</keyword>
<evidence type="ECO:0000313" key="5">
    <source>
        <dbReference type="Proteomes" id="UP001367508"/>
    </source>
</evidence>
<evidence type="ECO:0000313" key="4">
    <source>
        <dbReference type="EMBL" id="KAK7329033.1"/>
    </source>
</evidence>
<reference evidence="4 5" key="1">
    <citation type="submission" date="2024-01" db="EMBL/GenBank/DDBJ databases">
        <title>The genomes of 5 underutilized Papilionoideae crops provide insights into root nodulation and disease resistanc.</title>
        <authorList>
            <person name="Jiang F."/>
        </authorList>
    </citation>
    <scope>NUCLEOTIDE SEQUENCE [LARGE SCALE GENOMIC DNA]</scope>
    <source>
        <strain evidence="4">LVBAO_FW01</strain>
        <tissue evidence="4">Leaves</tissue>
    </source>
</reference>
<keyword evidence="2" id="KW-0812">Transmembrane</keyword>
<dbReference type="InterPro" id="IPR025520">
    <property type="entry name" value="DUF4408"/>
</dbReference>
<evidence type="ECO:0000256" key="2">
    <source>
        <dbReference type="SAM" id="Phobius"/>
    </source>
</evidence>
<dbReference type="PANTHER" id="PTHR33098:SF57">
    <property type="entry name" value="DUF4408 DOMAIN PROTEIN"/>
    <property type="match status" value="1"/>
</dbReference>
<feature type="domain" description="DUF4408" evidence="3">
    <location>
        <begin position="9"/>
        <end position="40"/>
    </location>
</feature>
<evidence type="ECO:0000259" key="3">
    <source>
        <dbReference type="Pfam" id="PF14364"/>
    </source>
</evidence>
<keyword evidence="5" id="KW-1185">Reference proteome</keyword>
<feature type="region of interest" description="Disordered" evidence="1">
    <location>
        <begin position="154"/>
        <end position="173"/>
    </location>
</feature>
<feature type="compositionally biased region" description="Acidic residues" evidence="1">
    <location>
        <begin position="158"/>
        <end position="169"/>
    </location>
</feature>
<comment type="caution">
    <text evidence="4">The sequence shown here is derived from an EMBL/GenBank/DDBJ whole genome shotgun (WGS) entry which is preliminary data.</text>
</comment>
<dbReference type="EMBL" id="JAYMYQ010000005">
    <property type="protein sequence ID" value="KAK7329033.1"/>
    <property type="molecule type" value="Genomic_DNA"/>
</dbReference>
<accession>A0AAN9L978</accession>
<organism evidence="4 5">
    <name type="scientific">Canavalia gladiata</name>
    <name type="common">Sword bean</name>
    <name type="synonym">Dolichos gladiatus</name>
    <dbReference type="NCBI Taxonomy" id="3824"/>
    <lineage>
        <taxon>Eukaryota</taxon>
        <taxon>Viridiplantae</taxon>
        <taxon>Streptophyta</taxon>
        <taxon>Embryophyta</taxon>
        <taxon>Tracheophyta</taxon>
        <taxon>Spermatophyta</taxon>
        <taxon>Magnoliopsida</taxon>
        <taxon>eudicotyledons</taxon>
        <taxon>Gunneridae</taxon>
        <taxon>Pentapetalae</taxon>
        <taxon>rosids</taxon>
        <taxon>fabids</taxon>
        <taxon>Fabales</taxon>
        <taxon>Fabaceae</taxon>
        <taxon>Papilionoideae</taxon>
        <taxon>50 kb inversion clade</taxon>
        <taxon>NPAAA clade</taxon>
        <taxon>indigoferoid/millettioid clade</taxon>
        <taxon>Phaseoleae</taxon>
        <taxon>Canavalia</taxon>
    </lineage>
</organism>
<evidence type="ECO:0000256" key="1">
    <source>
        <dbReference type="SAM" id="MobiDB-lite"/>
    </source>
</evidence>
<proteinExistence type="predicted"/>
<dbReference type="Pfam" id="PF14364">
    <property type="entry name" value="DUF4408"/>
    <property type="match status" value="1"/>
</dbReference>
<dbReference type="AlphaFoldDB" id="A0AAN9L978"/>
<dbReference type="Pfam" id="PF05553">
    <property type="entry name" value="DUF761"/>
    <property type="match status" value="1"/>
</dbReference>